<dbReference type="PANTHER" id="PTHR45625:SF1">
    <property type="entry name" value="RING-TYPE E3 UBIQUITIN-PROTEIN LIGASE PPIL2"/>
    <property type="match status" value="1"/>
</dbReference>
<organism evidence="14 15">
    <name type="scientific">Chrysochromulina tobinii</name>
    <dbReference type="NCBI Taxonomy" id="1460289"/>
    <lineage>
        <taxon>Eukaryota</taxon>
        <taxon>Haptista</taxon>
        <taxon>Haptophyta</taxon>
        <taxon>Prymnesiophyceae</taxon>
        <taxon>Prymnesiales</taxon>
        <taxon>Chrysochromulinaceae</taxon>
        <taxon>Chrysochromulina</taxon>
    </lineage>
</organism>
<dbReference type="SMART" id="SM00504">
    <property type="entry name" value="Ubox"/>
    <property type="match status" value="1"/>
</dbReference>
<evidence type="ECO:0000256" key="9">
    <source>
        <dbReference type="ARBA" id="ARBA00023235"/>
    </source>
</evidence>
<dbReference type="EMBL" id="JWZX01003061">
    <property type="protein sequence ID" value="KOO24722.1"/>
    <property type="molecule type" value="Genomic_DNA"/>
</dbReference>
<feature type="region of interest" description="Disordered" evidence="11">
    <location>
        <begin position="511"/>
        <end position="535"/>
    </location>
</feature>
<comment type="subcellular location">
    <subcellularLocation>
        <location evidence="4">Nucleus</location>
    </subcellularLocation>
</comment>
<dbReference type="InterPro" id="IPR003613">
    <property type="entry name" value="Ubox_domain"/>
</dbReference>
<comment type="similarity">
    <text evidence="5">Belongs to the cyclophilin-type PPIase family. PPIL2 subfamily.</text>
</comment>
<dbReference type="InterPro" id="IPR002130">
    <property type="entry name" value="Cyclophilin-type_PPIase_dom"/>
</dbReference>
<dbReference type="Pfam" id="PF00160">
    <property type="entry name" value="Pro_isomerase"/>
    <property type="match status" value="1"/>
</dbReference>
<dbReference type="GO" id="GO:0061630">
    <property type="term" value="F:ubiquitin protein ligase activity"/>
    <property type="evidence" value="ECO:0007669"/>
    <property type="project" value="UniProtKB-EC"/>
</dbReference>
<evidence type="ECO:0000256" key="3">
    <source>
        <dbReference type="ARBA" id="ARBA00003697"/>
    </source>
</evidence>
<dbReference type="GO" id="GO:0003755">
    <property type="term" value="F:peptidyl-prolyl cis-trans isomerase activity"/>
    <property type="evidence" value="ECO:0007669"/>
    <property type="project" value="UniProtKB-KW"/>
</dbReference>
<dbReference type="AlphaFoldDB" id="A0A0M0JEC8"/>
<reference evidence="15" key="1">
    <citation type="journal article" date="2015" name="PLoS Genet.">
        <title>Genome Sequence and Transcriptome Analyses of Chrysochromulina tobin: Metabolic Tools for Enhanced Algal Fitness in the Prominent Order Prymnesiales (Haptophyceae).</title>
        <authorList>
            <person name="Hovde B.T."/>
            <person name="Deodato C.R."/>
            <person name="Hunsperger H.M."/>
            <person name="Ryken S.A."/>
            <person name="Yost W."/>
            <person name="Jha R.K."/>
            <person name="Patterson J."/>
            <person name="Monnat R.J. Jr."/>
            <person name="Barlow S.B."/>
            <person name="Starkenburg S.R."/>
            <person name="Cattolico R.A."/>
        </authorList>
    </citation>
    <scope>NUCLEOTIDE SEQUENCE</scope>
    <source>
        <strain evidence="15">CCMP291</strain>
    </source>
</reference>
<dbReference type="PROSITE" id="PS51698">
    <property type="entry name" value="U_BOX"/>
    <property type="match status" value="1"/>
</dbReference>
<feature type="domain" description="U-box" evidence="13">
    <location>
        <begin position="37"/>
        <end position="110"/>
    </location>
</feature>
<evidence type="ECO:0000256" key="1">
    <source>
        <dbReference type="ARBA" id="ARBA00000900"/>
    </source>
</evidence>
<dbReference type="InterPro" id="IPR020892">
    <property type="entry name" value="Cyclophilin-type_PPIase_CS"/>
</dbReference>
<evidence type="ECO:0000256" key="11">
    <source>
        <dbReference type="SAM" id="MobiDB-lite"/>
    </source>
</evidence>
<dbReference type="GO" id="GO:0006457">
    <property type="term" value="P:protein folding"/>
    <property type="evidence" value="ECO:0007669"/>
    <property type="project" value="InterPro"/>
</dbReference>
<dbReference type="Gene3D" id="2.40.100.10">
    <property type="entry name" value="Cyclophilin-like"/>
    <property type="match status" value="1"/>
</dbReference>
<dbReference type="PROSITE" id="PS50072">
    <property type="entry name" value="CSA_PPIASE_2"/>
    <property type="match status" value="1"/>
</dbReference>
<dbReference type="PRINTS" id="PR00153">
    <property type="entry name" value="CSAPPISMRASE"/>
</dbReference>
<keyword evidence="15" id="KW-1185">Reference proteome</keyword>
<feature type="region of interest" description="Disordered" evidence="11">
    <location>
        <begin position="1"/>
        <end position="29"/>
    </location>
</feature>
<keyword evidence="10" id="KW-0539">Nucleus</keyword>
<dbReference type="InterPro" id="IPR013083">
    <property type="entry name" value="Znf_RING/FYVE/PHD"/>
</dbReference>
<dbReference type="OrthoDB" id="30774at2759"/>
<evidence type="ECO:0000256" key="7">
    <source>
        <dbReference type="ARBA" id="ARBA00022786"/>
    </source>
</evidence>
<dbReference type="Gene3D" id="3.30.40.10">
    <property type="entry name" value="Zinc/RING finger domain, C3HC4 (zinc finger)"/>
    <property type="match status" value="1"/>
</dbReference>
<evidence type="ECO:0000256" key="8">
    <source>
        <dbReference type="ARBA" id="ARBA00023110"/>
    </source>
</evidence>
<gene>
    <name evidence="14" type="ORF">Ctob_002961</name>
</gene>
<evidence type="ECO:0000256" key="4">
    <source>
        <dbReference type="ARBA" id="ARBA00004123"/>
    </source>
</evidence>
<feature type="domain" description="PPIase cyclophilin-type" evidence="12">
    <location>
        <begin position="273"/>
        <end position="416"/>
    </location>
</feature>
<evidence type="ECO:0000259" key="13">
    <source>
        <dbReference type="PROSITE" id="PS51698"/>
    </source>
</evidence>
<evidence type="ECO:0000256" key="6">
    <source>
        <dbReference type="ARBA" id="ARBA00022679"/>
    </source>
</evidence>
<dbReference type="GO" id="GO:0000209">
    <property type="term" value="P:protein polyubiquitination"/>
    <property type="evidence" value="ECO:0007669"/>
    <property type="project" value="TreeGrafter"/>
</dbReference>
<evidence type="ECO:0000313" key="14">
    <source>
        <dbReference type="EMBL" id="KOO24722.1"/>
    </source>
</evidence>
<evidence type="ECO:0000256" key="10">
    <source>
        <dbReference type="ARBA" id="ARBA00023242"/>
    </source>
</evidence>
<evidence type="ECO:0000259" key="12">
    <source>
        <dbReference type="PROSITE" id="PS50072"/>
    </source>
</evidence>
<comment type="catalytic activity">
    <reaction evidence="2">
        <text>[protein]-peptidylproline (omega=180) = [protein]-peptidylproline (omega=0)</text>
        <dbReference type="Rhea" id="RHEA:16237"/>
        <dbReference type="Rhea" id="RHEA-COMP:10747"/>
        <dbReference type="Rhea" id="RHEA-COMP:10748"/>
        <dbReference type="ChEBI" id="CHEBI:83833"/>
        <dbReference type="ChEBI" id="CHEBI:83834"/>
        <dbReference type="EC" id="5.2.1.8"/>
    </reaction>
</comment>
<dbReference type="CDD" id="cd16663">
    <property type="entry name" value="RING-Ubox_PPIL2"/>
    <property type="match status" value="1"/>
</dbReference>
<dbReference type="FunFam" id="3.30.40.10:FF:000079">
    <property type="entry name" value="Peptidyl-prolyl cis-trans isomerase 2"/>
    <property type="match status" value="1"/>
</dbReference>
<dbReference type="InterPro" id="IPR029000">
    <property type="entry name" value="Cyclophilin-like_dom_sf"/>
</dbReference>
<keyword evidence="7" id="KW-0833">Ubl conjugation pathway</keyword>
<comment type="caution">
    <text evidence="14">The sequence shown here is derived from an EMBL/GenBank/DDBJ whole genome shotgun (WGS) entry which is preliminary data.</text>
</comment>
<dbReference type="SUPFAM" id="SSF57850">
    <property type="entry name" value="RING/U-box"/>
    <property type="match status" value="1"/>
</dbReference>
<dbReference type="GO" id="GO:0071013">
    <property type="term" value="C:catalytic step 2 spliceosome"/>
    <property type="evidence" value="ECO:0007669"/>
    <property type="project" value="TreeGrafter"/>
</dbReference>
<dbReference type="InterPro" id="IPR044666">
    <property type="entry name" value="Cyclophilin_A-like"/>
</dbReference>
<dbReference type="InterPro" id="IPR026951">
    <property type="entry name" value="PPIL2_U-box_dom"/>
</dbReference>
<dbReference type="Proteomes" id="UP000037460">
    <property type="component" value="Unassembled WGS sequence"/>
</dbReference>
<evidence type="ECO:0000256" key="5">
    <source>
        <dbReference type="ARBA" id="ARBA00007930"/>
    </source>
</evidence>
<evidence type="ECO:0000313" key="15">
    <source>
        <dbReference type="Proteomes" id="UP000037460"/>
    </source>
</evidence>
<dbReference type="PROSITE" id="PS00170">
    <property type="entry name" value="CSA_PPIASE_1"/>
    <property type="match status" value="1"/>
</dbReference>
<protein>
    <submittedName>
        <fullName evidence="14">Ubiquitin-protein pub49</fullName>
    </submittedName>
</protein>
<feature type="compositionally biased region" description="Basic and acidic residues" evidence="11">
    <location>
        <begin position="1"/>
        <end position="25"/>
    </location>
</feature>
<accession>A0A0M0JEC8</accession>
<name>A0A0M0JEC8_9EUKA</name>
<proteinExistence type="inferred from homology"/>
<comment type="function">
    <text evidence="3">May catalyze the cis-trans isomerization of proline imidic peptide bonds in oligopeptides thereby assisting the folding of proteins. May also function as a chaperone, playing a role in intracellular transport of proteins. May also have a protein ubiquitin ligase activity acting as an E3 ubiquitin protein ligase or as a ubiquitin-ubiquitin ligase promoting elongation of ubiquitin chains on proteins.</text>
</comment>
<dbReference type="FunFam" id="2.40.100.10:FF:000014">
    <property type="entry name" value="Peptidyl-prolyl cis-trans isomerase cyp65"/>
    <property type="match status" value="1"/>
</dbReference>
<keyword evidence="8" id="KW-0697">Rotamase</keyword>
<evidence type="ECO:0000256" key="2">
    <source>
        <dbReference type="ARBA" id="ARBA00000971"/>
    </source>
</evidence>
<keyword evidence="9" id="KW-0413">Isomerase</keyword>
<dbReference type="CDD" id="cd01923">
    <property type="entry name" value="cyclophilin_RING"/>
    <property type="match status" value="1"/>
</dbReference>
<dbReference type="SUPFAM" id="SSF50891">
    <property type="entry name" value="Cyclophilin-like"/>
    <property type="match status" value="1"/>
</dbReference>
<dbReference type="PANTHER" id="PTHR45625">
    <property type="entry name" value="PEPTIDYL-PROLYL CIS-TRANS ISOMERASE-RELATED"/>
    <property type="match status" value="1"/>
</dbReference>
<comment type="catalytic activity">
    <reaction evidence="1">
        <text>S-ubiquitinyl-[E2 ubiquitin-conjugating enzyme]-L-cysteine + [acceptor protein]-L-lysine = [E2 ubiquitin-conjugating enzyme]-L-cysteine + N(6)-ubiquitinyl-[acceptor protein]-L-lysine.</text>
        <dbReference type="EC" id="2.3.2.27"/>
    </reaction>
</comment>
<keyword evidence="6" id="KW-0808">Transferase</keyword>
<sequence>MGKNQHSKDKLYLTRTEHASGEHRGAGKQSMARLPYKTLPFDCCAISFRPFETPLCTDDGIIFELLNVVPYLKKFRRHPVTGQPLAASDLTKLHFHRNAEGQYACPVLFKPFTQHTHIVAIKTTGNVYCYDAVKQMNLKTNDLRDLLDQMPFTRADVLHIQDPTNSERRELEHFNHVNAGLEVELKDSGGVRHNEATARIMQQVAAASASATPSEAAIKTTGAASASFTSTSVPVQTVNEIASLSAEEAARQRYVFAKAQKTKGYVQLRTSHGTLNLELRVDCAPRTCDNFLQLIERGYYDGTSFHRLIRNFMLQGGDPTGTGSGGESAWGGKFADEISGKLKHDGRGVLSMANSGPNSNGSQFFLTFKSAAHLDGKHTVFGSVVGGLDTLARIEALPTDKDDRPLEPVTLLGASIFVNPFADIDAKMDAALAEKANPGAAAAAEKAKRAAEDAEPWFNYQPERPKELRVGVGKYIAPQHFHGELAPAARQQPSSSSSAVVGAAALQASALAEAADEPPKKKPKSAGGFGSFDAW</sequence>